<name>A0A143PRS6_LUTPR</name>
<proteinExistence type="predicted"/>
<gene>
    <name evidence="1" type="ORF">LuPra_03765</name>
</gene>
<dbReference type="EMBL" id="CP015136">
    <property type="protein sequence ID" value="AMY10529.1"/>
    <property type="molecule type" value="Genomic_DNA"/>
</dbReference>
<dbReference type="KEGG" id="abac:LuPra_03765"/>
<sequence>MTGLDTHPACMRSWKQIQGLTHGPADCGLSPYQ</sequence>
<evidence type="ECO:0000313" key="2">
    <source>
        <dbReference type="Proteomes" id="UP000076079"/>
    </source>
</evidence>
<dbReference type="STRING" id="1855912.LuPra_03765"/>
<reference evidence="1 2" key="1">
    <citation type="journal article" date="2016" name="Genome Announc.">
        <title>First Complete Genome Sequence of a Subdivision 6 Acidobacterium Strain.</title>
        <authorList>
            <person name="Huang S."/>
            <person name="Vieira S."/>
            <person name="Bunk B."/>
            <person name="Riedel T."/>
            <person name="Sproer C."/>
            <person name="Overmann J."/>
        </authorList>
    </citation>
    <scope>NUCLEOTIDE SEQUENCE [LARGE SCALE GENOMIC DNA]</scope>
    <source>
        <strain evidence="2">DSM 100886 HEG_-6_39</strain>
    </source>
</reference>
<keyword evidence="2" id="KW-1185">Reference proteome</keyword>
<accession>A0A143PRS6</accession>
<dbReference type="AlphaFoldDB" id="A0A143PRS6"/>
<dbReference type="Proteomes" id="UP000076079">
    <property type="component" value="Chromosome"/>
</dbReference>
<reference evidence="2" key="2">
    <citation type="submission" date="2016-04" db="EMBL/GenBank/DDBJ databases">
        <title>First Complete Genome Sequence of a Subdivision 6 Acidobacterium.</title>
        <authorList>
            <person name="Huang S."/>
            <person name="Vieira S."/>
            <person name="Bunk B."/>
            <person name="Riedel T."/>
            <person name="Sproeer C."/>
            <person name="Overmann J."/>
        </authorList>
    </citation>
    <scope>NUCLEOTIDE SEQUENCE [LARGE SCALE GENOMIC DNA]</scope>
    <source>
        <strain evidence="2">DSM 100886 HEG_-6_39</strain>
    </source>
</reference>
<evidence type="ECO:0000313" key="1">
    <source>
        <dbReference type="EMBL" id="AMY10529.1"/>
    </source>
</evidence>
<organism evidence="1 2">
    <name type="scientific">Luteitalea pratensis</name>
    <dbReference type="NCBI Taxonomy" id="1855912"/>
    <lineage>
        <taxon>Bacteria</taxon>
        <taxon>Pseudomonadati</taxon>
        <taxon>Acidobacteriota</taxon>
        <taxon>Vicinamibacteria</taxon>
        <taxon>Vicinamibacterales</taxon>
        <taxon>Vicinamibacteraceae</taxon>
        <taxon>Luteitalea</taxon>
    </lineage>
</organism>
<protein>
    <submittedName>
        <fullName evidence="1">Uncharacterized protein</fullName>
    </submittedName>
</protein>